<accession>A0A9Q1RRH6</accession>
<gene>
    <name evidence="1" type="ORF">K7X08_006498</name>
</gene>
<dbReference type="AlphaFoldDB" id="A0A9Q1RRH6"/>
<reference evidence="2" key="1">
    <citation type="journal article" date="2023" name="Proc. Natl. Acad. Sci. U.S.A.">
        <title>Genomic and structural basis for evolution of tropane alkaloid biosynthesis.</title>
        <authorList>
            <person name="Wanga Y.-J."/>
            <person name="Taina T."/>
            <person name="Yua J.-Y."/>
            <person name="Lia J."/>
            <person name="Xua B."/>
            <person name="Chenc J."/>
            <person name="D'Auriad J.C."/>
            <person name="Huanga J.-P."/>
            <person name="Huanga S.-X."/>
        </authorList>
    </citation>
    <scope>NUCLEOTIDE SEQUENCE [LARGE SCALE GENOMIC DNA]</scope>
    <source>
        <strain evidence="2">cv. KIB-2019</strain>
    </source>
</reference>
<name>A0A9Q1RRH6_9SOLA</name>
<dbReference type="PANTHER" id="PTHR32343">
    <property type="entry name" value="SERINE/ARGININE-RICH SPLICING FACTOR"/>
    <property type="match status" value="1"/>
</dbReference>
<dbReference type="OrthoDB" id="7763451at2759"/>
<comment type="caution">
    <text evidence="1">The sequence shown here is derived from an EMBL/GenBank/DDBJ whole genome shotgun (WGS) entry which is preliminary data.</text>
</comment>
<dbReference type="Proteomes" id="UP001152561">
    <property type="component" value="Unassembled WGS sequence"/>
</dbReference>
<proteinExistence type="predicted"/>
<dbReference type="PANTHER" id="PTHR32343:SF26">
    <property type="entry name" value="RNA-BINDING (RRM_RBD_RNP MOTIFS) FAMILY PROTEIN"/>
    <property type="match status" value="1"/>
</dbReference>
<sequence>MLVVESAELVNMQGTTILDQRVCISSWDHYQDEFDYWNHSSWKSQEESHSTDSQGHYFVSSVGEAVTLIQDVVKTMLSQGYVLGKGALERIGLTDKFCARVEVTKSVDQRYHISDTTRSAVSATGRTAVSAASAVVNNSYFSKGALWMSGALSKAAKANTSPIPDIWC</sequence>
<dbReference type="EMBL" id="JAJAGQ010000002">
    <property type="protein sequence ID" value="KAJ8569921.1"/>
    <property type="molecule type" value="Genomic_DNA"/>
</dbReference>
<evidence type="ECO:0000313" key="2">
    <source>
        <dbReference type="Proteomes" id="UP001152561"/>
    </source>
</evidence>
<evidence type="ECO:0000313" key="1">
    <source>
        <dbReference type="EMBL" id="KAJ8569921.1"/>
    </source>
</evidence>
<protein>
    <submittedName>
        <fullName evidence="1">Uncharacterized protein</fullName>
    </submittedName>
</protein>
<keyword evidence="2" id="KW-1185">Reference proteome</keyword>
<organism evidence="1 2">
    <name type="scientific">Anisodus acutangulus</name>
    <dbReference type="NCBI Taxonomy" id="402998"/>
    <lineage>
        <taxon>Eukaryota</taxon>
        <taxon>Viridiplantae</taxon>
        <taxon>Streptophyta</taxon>
        <taxon>Embryophyta</taxon>
        <taxon>Tracheophyta</taxon>
        <taxon>Spermatophyta</taxon>
        <taxon>Magnoliopsida</taxon>
        <taxon>eudicotyledons</taxon>
        <taxon>Gunneridae</taxon>
        <taxon>Pentapetalae</taxon>
        <taxon>asterids</taxon>
        <taxon>lamiids</taxon>
        <taxon>Solanales</taxon>
        <taxon>Solanaceae</taxon>
        <taxon>Solanoideae</taxon>
        <taxon>Hyoscyameae</taxon>
        <taxon>Anisodus</taxon>
    </lineage>
</organism>